<evidence type="ECO:0000259" key="3">
    <source>
        <dbReference type="SMART" id="SM00062"/>
    </source>
</evidence>
<dbReference type="GO" id="GO:0015276">
    <property type="term" value="F:ligand-gated monoatomic ion channel activity"/>
    <property type="evidence" value="ECO:0007669"/>
    <property type="project" value="InterPro"/>
</dbReference>
<dbReference type="PANTHER" id="PTHR35936">
    <property type="entry name" value="MEMBRANE-BOUND LYTIC MUREIN TRANSGLYCOSYLASE F"/>
    <property type="match status" value="1"/>
</dbReference>
<feature type="domain" description="Solute-binding protein family 3/N-terminal" evidence="3">
    <location>
        <begin position="51"/>
        <end position="274"/>
    </location>
</feature>
<keyword evidence="6" id="KW-1185">Reference proteome</keyword>
<feature type="region of interest" description="Disordered" evidence="2">
    <location>
        <begin position="1"/>
        <end position="44"/>
    </location>
</feature>
<accession>A0A6C0P9G7</accession>
<proteinExistence type="predicted"/>
<protein>
    <submittedName>
        <fullName evidence="5">Basic amino acid ABC transporter substrate-binding protein</fullName>
    </submittedName>
</protein>
<dbReference type="InterPro" id="IPR001638">
    <property type="entry name" value="Solute-binding_3/MltF_N"/>
</dbReference>
<organism evidence="5 6">
    <name type="scientific">Paenibacillus rhizovicinus</name>
    <dbReference type="NCBI Taxonomy" id="2704463"/>
    <lineage>
        <taxon>Bacteria</taxon>
        <taxon>Bacillati</taxon>
        <taxon>Bacillota</taxon>
        <taxon>Bacilli</taxon>
        <taxon>Bacillales</taxon>
        <taxon>Paenibacillaceae</taxon>
        <taxon>Paenibacillus</taxon>
    </lineage>
</organism>
<dbReference type="CDD" id="cd13624">
    <property type="entry name" value="PBP2_Arg_Lys_His"/>
    <property type="match status" value="1"/>
</dbReference>
<name>A0A6C0P9G7_9BACL</name>
<dbReference type="GO" id="GO:0016020">
    <property type="term" value="C:membrane"/>
    <property type="evidence" value="ECO:0007669"/>
    <property type="project" value="InterPro"/>
</dbReference>
<dbReference type="EMBL" id="CP048286">
    <property type="protein sequence ID" value="QHW35076.1"/>
    <property type="molecule type" value="Genomic_DNA"/>
</dbReference>
<gene>
    <name evidence="5" type="ORF">GZH47_13135</name>
</gene>
<dbReference type="SMART" id="SM00079">
    <property type="entry name" value="PBPe"/>
    <property type="match status" value="1"/>
</dbReference>
<reference evidence="5 6" key="1">
    <citation type="submission" date="2020-02" db="EMBL/GenBank/DDBJ databases">
        <title>Paenibacillus sp. nov., isolated from rhizosphere soil of tomato.</title>
        <authorList>
            <person name="Weon H.-Y."/>
            <person name="Lee S.A."/>
        </authorList>
    </citation>
    <scope>NUCLEOTIDE SEQUENCE [LARGE SCALE GENOMIC DNA]</scope>
    <source>
        <strain evidence="5 6">14171R-81</strain>
    </source>
</reference>
<dbReference type="PANTHER" id="PTHR35936:SF17">
    <property type="entry name" value="ARGININE-BINDING EXTRACELLULAR PROTEIN ARTP"/>
    <property type="match status" value="1"/>
</dbReference>
<dbReference type="Proteomes" id="UP000479114">
    <property type="component" value="Chromosome"/>
</dbReference>
<evidence type="ECO:0000256" key="2">
    <source>
        <dbReference type="SAM" id="MobiDB-lite"/>
    </source>
</evidence>
<evidence type="ECO:0000313" key="5">
    <source>
        <dbReference type="EMBL" id="QHW35076.1"/>
    </source>
</evidence>
<dbReference type="AlphaFoldDB" id="A0A6C0P9G7"/>
<dbReference type="Gene3D" id="3.40.190.10">
    <property type="entry name" value="Periplasmic binding protein-like II"/>
    <property type="match status" value="2"/>
</dbReference>
<feature type="compositionally biased region" description="Low complexity" evidence="2">
    <location>
        <begin position="32"/>
        <end position="41"/>
    </location>
</feature>
<dbReference type="SUPFAM" id="SSF53850">
    <property type="entry name" value="Periplasmic binding protein-like II"/>
    <property type="match status" value="1"/>
</dbReference>
<dbReference type="InterPro" id="IPR001320">
    <property type="entry name" value="Iontro_rcpt_C"/>
</dbReference>
<evidence type="ECO:0000259" key="4">
    <source>
        <dbReference type="SMART" id="SM00079"/>
    </source>
</evidence>
<dbReference type="SMART" id="SM00062">
    <property type="entry name" value="PBPb"/>
    <property type="match status" value="1"/>
</dbReference>
<feature type="domain" description="Ionotropic glutamate receptor C-terminal" evidence="4">
    <location>
        <begin position="51"/>
        <end position="273"/>
    </location>
</feature>
<keyword evidence="1" id="KW-0732">Signal</keyword>
<dbReference type="KEGG" id="prz:GZH47_13135"/>
<sequence>MLAGCGAKKVENTEGGAAADTSGTNDGGSGNGSSTAANTGSDSGNAAAETTYQFASDASYAPMEFMDKDELKGFDIDFLAAVMKEAGLKYEVRNVGWDAMLESVKQGKEYQAGVSSISITADRAQTYDFSMPYFESKNVIMVKEDSAIASALDLKGKKVALQGGTTADTLMTKIMGKGNTDLKKFDSNAVALLELDKGGADAVVADIAIVRDYIKNNPDKKYKEVLDDVNFNPEYYGLAYPKGSELKAELDPAIKAVIENGTYADLYKKWFDEVPDTTRLLAAK</sequence>
<evidence type="ECO:0000256" key="1">
    <source>
        <dbReference type="ARBA" id="ARBA00022729"/>
    </source>
</evidence>
<dbReference type="Pfam" id="PF00497">
    <property type="entry name" value="SBP_bac_3"/>
    <property type="match status" value="1"/>
</dbReference>
<evidence type="ECO:0000313" key="6">
    <source>
        <dbReference type="Proteomes" id="UP000479114"/>
    </source>
</evidence>